<proteinExistence type="inferred from homology"/>
<dbReference type="InterPro" id="IPR001041">
    <property type="entry name" value="2Fe-2S_ferredoxin-type"/>
</dbReference>
<sequence length="271" mass="30548">MSTFKIQRYNPEKGAKPYMQTYQVPIKPGMSVLDCLFYIKENLDATLSFRASCRMGICGSCAMYINGLPRLACETQVRSLHTDTIEIKPLPNYEIIKDLVVDLTPLFYKHQKVKPWIITSDPLELDRPTKEYYQSPAQLESYLQFAYCLKCGICLSACPTVATDEEFLGPQALAQAFRYSSDNRDNGFKERISVVDTLHGLWRCHMAGACAEVCPKGVDPALAIQLMKRQAIFGQKKEQTRLLEAPLEATTKPGIPKAPEPTVKKKTVKKK</sequence>
<dbReference type="InterPro" id="IPR004489">
    <property type="entry name" value="Succ_DH/fum_Rdtase_Fe-S"/>
</dbReference>
<feature type="region of interest" description="Disordered" evidence="12">
    <location>
        <begin position="245"/>
        <end position="271"/>
    </location>
</feature>
<comment type="cofactor">
    <cofactor evidence="11">
        <name>[2Fe-2S] cluster</name>
        <dbReference type="ChEBI" id="CHEBI:190135"/>
    </cofactor>
    <text evidence="11">Binds 1 [2Fe-2S] cluster.</text>
</comment>
<dbReference type="InterPro" id="IPR025192">
    <property type="entry name" value="Succ_DH/fum_Rdtase_N"/>
</dbReference>
<dbReference type="EMBL" id="LT838272">
    <property type="protein sequence ID" value="SMB97564.1"/>
    <property type="molecule type" value="Genomic_DNA"/>
</dbReference>
<keyword evidence="5 11" id="KW-0001">2Fe-2S</keyword>
<name>A0A1W1VXE7_9FIRM</name>
<dbReference type="NCBIfam" id="TIGR00384">
    <property type="entry name" value="dhsB"/>
    <property type="match status" value="1"/>
</dbReference>
<dbReference type="Gene3D" id="1.10.1060.10">
    <property type="entry name" value="Alpha-helical ferredoxin"/>
    <property type="match status" value="1"/>
</dbReference>
<keyword evidence="10 11" id="KW-0003">3Fe-4S</keyword>
<keyword evidence="4" id="KW-0816">Tricarboxylic acid cycle</keyword>
<dbReference type="InterPro" id="IPR036010">
    <property type="entry name" value="2Fe-2S_ferredoxin-like_sf"/>
</dbReference>
<dbReference type="PANTHER" id="PTHR11921:SF29">
    <property type="entry name" value="SUCCINATE DEHYDROGENASE [UBIQUINONE] IRON-SULFUR SUBUNIT, MITOCHONDRIAL"/>
    <property type="match status" value="1"/>
</dbReference>
<evidence type="ECO:0000256" key="11">
    <source>
        <dbReference type="RuleBase" id="RU361237"/>
    </source>
</evidence>
<dbReference type="GO" id="GO:0022904">
    <property type="term" value="P:respiratory electron transport chain"/>
    <property type="evidence" value="ECO:0007669"/>
    <property type="project" value="TreeGrafter"/>
</dbReference>
<dbReference type="RefSeq" id="WP_084665471.1">
    <property type="nucleotide sequence ID" value="NZ_LT838272.1"/>
</dbReference>
<dbReference type="STRING" id="698762.SAMN00808754_1880"/>
<dbReference type="Pfam" id="PF13183">
    <property type="entry name" value="Fer4_8"/>
    <property type="match status" value="1"/>
</dbReference>
<dbReference type="AlphaFoldDB" id="A0A1W1VXE7"/>
<dbReference type="Proteomes" id="UP000192569">
    <property type="component" value="Chromosome I"/>
</dbReference>
<feature type="domain" description="2Fe-2S ferredoxin-type" evidence="13">
    <location>
        <begin position="4"/>
        <end position="93"/>
    </location>
</feature>
<evidence type="ECO:0000256" key="9">
    <source>
        <dbReference type="ARBA" id="ARBA00023014"/>
    </source>
</evidence>
<dbReference type="CDD" id="cd00207">
    <property type="entry name" value="fer2"/>
    <property type="match status" value="1"/>
</dbReference>
<evidence type="ECO:0000256" key="1">
    <source>
        <dbReference type="ARBA" id="ARBA00005163"/>
    </source>
</evidence>
<dbReference type="PANTHER" id="PTHR11921">
    <property type="entry name" value="SUCCINATE DEHYDROGENASE IRON-SULFUR PROTEIN"/>
    <property type="match status" value="1"/>
</dbReference>
<comment type="cofactor">
    <cofactor evidence="11">
        <name>[3Fe-4S] cluster</name>
        <dbReference type="ChEBI" id="CHEBI:21137"/>
    </cofactor>
    <text evidence="11">Binds 1 [3Fe-4S] cluster.</text>
</comment>
<dbReference type="PROSITE" id="PS51085">
    <property type="entry name" value="2FE2S_FER_2"/>
    <property type="match status" value="1"/>
</dbReference>
<dbReference type="InterPro" id="IPR012675">
    <property type="entry name" value="Beta-grasp_dom_sf"/>
</dbReference>
<dbReference type="EC" id="1.3.5.1" evidence="11"/>
<dbReference type="SUPFAM" id="SSF46548">
    <property type="entry name" value="alpha-helical ferredoxin"/>
    <property type="match status" value="1"/>
</dbReference>
<reference evidence="15 16" key="1">
    <citation type="submission" date="2017-04" db="EMBL/GenBank/DDBJ databases">
        <authorList>
            <person name="Afonso C.L."/>
            <person name="Miller P.J."/>
            <person name="Scott M.A."/>
            <person name="Spackman E."/>
            <person name="Goraichik I."/>
            <person name="Dimitrov K.M."/>
            <person name="Suarez D.L."/>
            <person name="Swayne D.E."/>
        </authorList>
    </citation>
    <scope>NUCLEOTIDE SEQUENCE [LARGE SCALE GENOMIC DNA]</scope>
    <source>
        <strain evidence="15 16">ToBE</strain>
    </source>
</reference>
<keyword evidence="9 11" id="KW-0411">Iron-sulfur</keyword>
<evidence type="ECO:0000256" key="10">
    <source>
        <dbReference type="ARBA" id="ARBA00023291"/>
    </source>
</evidence>
<dbReference type="GO" id="GO:0008177">
    <property type="term" value="F:succinate dehydrogenase (quinone) activity"/>
    <property type="evidence" value="ECO:0007669"/>
    <property type="project" value="UniProtKB-EC"/>
</dbReference>
<evidence type="ECO:0000259" key="14">
    <source>
        <dbReference type="PROSITE" id="PS51379"/>
    </source>
</evidence>
<dbReference type="InterPro" id="IPR017900">
    <property type="entry name" value="4Fe4S_Fe_S_CS"/>
</dbReference>
<dbReference type="GO" id="GO:0051537">
    <property type="term" value="F:2 iron, 2 sulfur cluster binding"/>
    <property type="evidence" value="ECO:0007669"/>
    <property type="project" value="UniProtKB-KW"/>
</dbReference>
<keyword evidence="3 11" id="KW-0004">4Fe-4S</keyword>
<dbReference type="InterPro" id="IPR017896">
    <property type="entry name" value="4Fe4S_Fe-S-bd"/>
</dbReference>
<keyword evidence="7" id="KW-0560">Oxidoreductase</keyword>
<keyword evidence="8 11" id="KW-0408">Iron</keyword>
<dbReference type="GO" id="GO:0009055">
    <property type="term" value="F:electron transfer activity"/>
    <property type="evidence" value="ECO:0007669"/>
    <property type="project" value="InterPro"/>
</dbReference>
<evidence type="ECO:0000256" key="5">
    <source>
        <dbReference type="ARBA" id="ARBA00022714"/>
    </source>
</evidence>
<dbReference type="InterPro" id="IPR050573">
    <property type="entry name" value="SDH/FRD_Iron-Sulfur"/>
</dbReference>
<comment type="similarity">
    <text evidence="2 11">Belongs to the succinate dehydrogenase/fumarate reductase iron-sulfur protein family.</text>
</comment>
<dbReference type="SUPFAM" id="SSF54292">
    <property type="entry name" value="2Fe-2S ferredoxin-like"/>
    <property type="match status" value="1"/>
</dbReference>
<feature type="domain" description="4Fe-4S ferredoxin-type" evidence="14">
    <location>
        <begin position="139"/>
        <end position="168"/>
    </location>
</feature>
<evidence type="ECO:0000313" key="16">
    <source>
        <dbReference type="Proteomes" id="UP000192569"/>
    </source>
</evidence>
<dbReference type="PROSITE" id="PS00197">
    <property type="entry name" value="2FE2S_FER_1"/>
    <property type="match status" value="1"/>
</dbReference>
<gene>
    <name evidence="15" type="ORF">SAMN00808754_1880</name>
</gene>
<comment type="cofactor">
    <cofactor evidence="11">
        <name>[4Fe-4S] cluster</name>
        <dbReference type="ChEBI" id="CHEBI:49883"/>
    </cofactor>
    <text evidence="11">Binds 1 [4Fe-4S] cluster.</text>
</comment>
<dbReference type="GO" id="GO:0051539">
    <property type="term" value="F:4 iron, 4 sulfur cluster binding"/>
    <property type="evidence" value="ECO:0007669"/>
    <property type="project" value="UniProtKB-KW"/>
</dbReference>
<evidence type="ECO:0000256" key="6">
    <source>
        <dbReference type="ARBA" id="ARBA00022723"/>
    </source>
</evidence>
<evidence type="ECO:0000256" key="4">
    <source>
        <dbReference type="ARBA" id="ARBA00022532"/>
    </source>
</evidence>
<organism evidence="15 16">
    <name type="scientific">Thermanaeromonas toyohensis ToBE</name>
    <dbReference type="NCBI Taxonomy" id="698762"/>
    <lineage>
        <taxon>Bacteria</taxon>
        <taxon>Bacillati</taxon>
        <taxon>Bacillota</taxon>
        <taxon>Clostridia</taxon>
        <taxon>Neomoorellales</taxon>
        <taxon>Neomoorellaceae</taxon>
        <taxon>Thermanaeromonas</taxon>
    </lineage>
</organism>
<dbReference type="InterPro" id="IPR006058">
    <property type="entry name" value="2Fe2S_fd_BS"/>
</dbReference>
<protein>
    <recommendedName>
        <fullName evidence="11">Fumarate reductase iron-sulfur subunit</fullName>
        <ecNumber evidence="11">1.3.5.1</ecNumber>
    </recommendedName>
</protein>
<dbReference type="GO" id="GO:0006099">
    <property type="term" value="P:tricarboxylic acid cycle"/>
    <property type="evidence" value="ECO:0007669"/>
    <property type="project" value="UniProtKB-KW"/>
</dbReference>
<evidence type="ECO:0000256" key="12">
    <source>
        <dbReference type="SAM" id="MobiDB-lite"/>
    </source>
</evidence>
<dbReference type="PROSITE" id="PS51379">
    <property type="entry name" value="4FE4S_FER_2"/>
    <property type="match status" value="1"/>
</dbReference>
<dbReference type="GO" id="GO:0046872">
    <property type="term" value="F:metal ion binding"/>
    <property type="evidence" value="ECO:0007669"/>
    <property type="project" value="UniProtKB-KW"/>
</dbReference>
<dbReference type="PROSITE" id="PS00198">
    <property type="entry name" value="4FE4S_FER_1"/>
    <property type="match status" value="1"/>
</dbReference>
<evidence type="ECO:0000256" key="7">
    <source>
        <dbReference type="ARBA" id="ARBA00023002"/>
    </source>
</evidence>
<dbReference type="GO" id="GO:0051538">
    <property type="term" value="F:3 iron, 4 sulfur cluster binding"/>
    <property type="evidence" value="ECO:0007669"/>
    <property type="project" value="UniProtKB-KW"/>
</dbReference>
<evidence type="ECO:0000313" key="15">
    <source>
        <dbReference type="EMBL" id="SMB97564.1"/>
    </source>
</evidence>
<dbReference type="FunFam" id="1.10.1060.10:FF:000003">
    <property type="entry name" value="Succinate dehydrogenase iron-sulfur subunit"/>
    <property type="match status" value="1"/>
</dbReference>
<dbReference type="Gene3D" id="3.10.20.30">
    <property type="match status" value="1"/>
</dbReference>
<dbReference type="InterPro" id="IPR009051">
    <property type="entry name" value="Helical_ferredxn"/>
</dbReference>
<evidence type="ECO:0000256" key="8">
    <source>
        <dbReference type="ARBA" id="ARBA00023004"/>
    </source>
</evidence>
<evidence type="ECO:0000256" key="3">
    <source>
        <dbReference type="ARBA" id="ARBA00022485"/>
    </source>
</evidence>
<evidence type="ECO:0000259" key="13">
    <source>
        <dbReference type="PROSITE" id="PS51085"/>
    </source>
</evidence>
<dbReference type="Pfam" id="PF13085">
    <property type="entry name" value="Fer2_3"/>
    <property type="match status" value="1"/>
</dbReference>
<comment type="catalytic activity">
    <reaction evidence="11">
        <text>a menaquinone + succinate = a menaquinol + fumarate</text>
        <dbReference type="Rhea" id="RHEA:27834"/>
        <dbReference type="Rhea" id="RHEA-COMP:9537"/>
        <dbReference type="Rhea" id="RHEA-COMP:9539"/>
        <dbReference type="ChEBI" id="CHEBI:16374"/>
        <dbReference type="ChEBI" id="CHEBI:18151"/>
        <dbReference type="ChEBI" id="CHEBI:29806"/>
        <dbReference type="ChEBI" id="CHEBI:30031"/>
        <dbReference type="EC" id="1.3.5.1"/>
    </reaction>
</comment>
<comment type="pathway">
    <text evidence="1">Carbohydrate metabolism; tricarboxylic acid cycle.</text>
</comment>
<accession>A0A1W1VXE7</accession>
<evidence type="ECO:0000256" key="2">
    <source>
        <dbReference type="ARBA" id="ARBA00009433"/>
    </source>
</evidence>
<keyword evidence="6 11" id="KW-0479">Metal-binding</keyword>
<keyword evidence="16" id="KW-1185">Reference proteome</keyword>
<dbReference type="NCBIfam" id="NF004616">
    <property type="entry name" value="PRK05950.1"/>
    <property type="match status" value="1"/>
</dbReference>